<name>A0ABX3H337_PAEBO</name>
<organism evidence="1 2">
    <name type="scientific">Paenibacillus borealis</name>
    <dbReference type="NCBI Taxonomy" id="160799"/>
    <lineage>
        <taxon>Bacteria</taxon>
        <taxon>Bacillati</taxon>
        <taxon>Bacillota</taxon>
        <taxon>Bacilli</taxon>
        <taxon>Bacillales</taxon>
        <taxon>Paenibacillaceae</taxon>
        <taxon>Paenibacillus</taxon>
    </lineage>
</organism>
<dbReference type="Proteomes" id="UP000187412">
    <property type="component" value="Unassembled WGS sequence"/>
</dbReference>
<comment type="caution">
    <text evidence="1">The sequence shown here is derived from an EMBL/GenBank/DDBJ whole genome shotgun (WGS) entry which is preliminary data.</text>
</comment>
<protein>
    <recommendedName>
        <fullName evidence="3">TFIIS-type domain-containing protein</fullName>
    </recommendedName>
</protein>
<gene>
    <name evidence="1" type="ORF">BSK56_22000</name>
</gene>
<accession>A0ABX3H337</accession>
<proteinExistence type="predicted"/>
<keyword evidence="2" id="KW-1185">Reference proteome</keyword>
<evidence type="ECO:0000313" key="1">
    <source>
        <dbReference type="EMBL" id="OMD44772.1"/>
    </source>
</evidence>
<reference evidence="1 2" key="1">
    <citation type="submission" date="2016-10" db="EMBL/GenBank/DDBJ databases">
        <title>Paenibacillus species isolates.</title>
        <authorList>
            <person name="Beno S.M."/>
        </authorList>
    </citation>
    <scope>NUCLEOTIDE SEQUENCE [LARGE SCALE GENOMIC DNA]</scope>
    <source>
        <strain evidence="1 2">FSL H7-0744</strain>
    </source>
</reference>
<evidence type="ECO:0000313" key="2">
    <source>
        <dbReference type="Proteomes" id="UP000187412"/>
    </source>
</evidence>
<sequence length="131" mass="15241">MGQGYKLTCDHCTYTKDIYIGIGFYYFSLESIASFVKDLVLKQQIEHFQKDPATTFDAYDALYVCPSCNAVRNELFMNMRSDTSQFVTIYTCKRCKDTMRLTPLEHLVPVHLSCPECEHGQLESTFFMDWD</sequence>
<evidence type="ECO:0008006" key="3">
    <source>
        <dbReference type="Google" id="ProtNLM"/>
    </source>
</evidence>
<dbReference type="EMBL" id="MPTB01000030">
    <property type="protein sequence ID" value="OMD44772.1"/>
    <property type="molecule type" value="Genomic_DNA"/>
</dbReference>